<proteinExistence type="predicted"/>
<sequence>MRTDPGTCARKQRYASEEAALAVAQRAPFPLRPYRCDLCRAWHLTGRTKGMKLPAFELARRRAARQRDG</sequence>
<evidence type="ECO:0000313" key="2">
    <source>
        <dbReference type="Proteomes" id="UP000617634"/>
    </source>
</evidence>
<comment type="caution">
    <text evidence="1">The sequence shown here is derived from an EMBL/GenBank/DDBJ whole genome shotgun (WGS) entry which is preliminary data.</text>
</comment>
<organism evidence="1 2">
    <name type="scientific">Novosphingobium aureum</name>
    <dbReference type="NCBI Taxonomy" id="2792964"/>
    <lineage>
        <taxon>Bacteria</taxon>
        <taxon>Pseudomonadati</taxon>
        <taxon>Pseudomonadota</taxon>
        <taxon>Alphaproteobacteria</taxon>
        <taxon>Sphingomonadales</taxon>
        <taxon>Sphingomonadaceae</taxon>
        <taxon>Novosphingobium</taxon>
    </lineage>
</organism>
<dbReference type="AlphaFoldDB" id="A0A931MKM8"/>
<keyword evidence="2" id="KW-1185">Reference proteome</keyword>
<name>A0A931MKM8_9SPHN</name>
<protein>
    <submittedName>
        <fullName evidence="1">Uncharacterized protein</fullName>
    </submittedName>
</protein>
<dbReference type="RefSeq" id="WP_197162279.1">
    <property type="nucleotide sequence ID" value="NZ_JADZGI010000001.1"/>
</dbReference>
<evidence type="ECO:0000313" key="1">
    <source>
        <dbReference type="EMBL" id="MBH0112629.1"/>
    </source>
</evidence>
<accession>A0A931MKM8</accession>
<reference evidence="1" key="1">
    <citation type="submission" date="2020-11" db="EMBL/GenBank/DDBJ databases">
        <title>Novosphingobium aureum sp. nov., a marine bacterium isolated from sediment of a salt flat.</title>
        <authorList>
            <person name="Yoo Y."/>
            <person name="Kim J.-J."/>
        </authorList>
    </citation>
    <scope>NUCLEOTIDE SEQUENCE</scope>
    <source>
        <strain evidence="1">YJ-S2-02</strain>
    </source>
</reference>
<dbReference type="EMBL" id="JADZGI010000001">
    <property type="protein sequence ID" value="MBH0112629.1"/>
    <property type="molecule type" value="Genomic_DNA"/>
</dbReference>
<dbReference type="Proteomes" id="UP000617634">
    <property type="component" value="Unassembled WGS sequence"/>
</dbReference>
<gene>
    <name evidence="1" type="ORF">I5E68_06640</name>
</gene>